<dbReference type="GO" id="GO:0016740">
    <property type="term" value="F:transferase activity"/>
    <property type="evidence" value="ECO:0007669"/>
    <property type="project" value="UniProtKB-KW"/>
</dbReference>
<comment type="caution">
    <text evidence="3">The sequence shown here is derived from an EMBL/GenBank/DDBJ whole genome shotgun (WGS) entry which is preliminary data.</text>
</comment>
<reference evidence="4" key="1">
    <citation type="submission" date="2024-07" db="EMBL/GenBank/DDBJ databases">
        <title>Two chromosome-level genome assemblies of Korean endemic species Abeliophyllum distichum and Forsythia ovata (Oleaceae).</title>
        <authorList>
            <person name="Jang H."/>
        </authorList>
    </citation>
    <scope>NUCLEOTIDE SEQUENCE [LARGE SCALE GENOMIC DNA]</scope>
</reference>
<name>A0ABD1S174_9LAMI</name>
<keyword evidence="1" id="KW-0808">Transferase</keyword>
<keyword evidence="4" id="KW-1185">Reference proteome</keyword>
<evidence type="ECO:0000256" key="1">
    <source>
        <dbReference type="ARBA" id="ARBA00022679"/>
    </source>
</evidence>
<evidence type="ECO:0000259" key="2">
    <source>
        <dbReference type="Pfam" id="PF25579"/>
    </source>
</evidence>
<organism evidence="3 4">
    <name type="scientific">Forsythia ovata</name>
    <dbReference type="NCBI Taxonomy" id="205694"/>
    <lineage>
        <taxon>Eukaryota</taxon>
        <taxon>Viridiplantae</taxon>
        <taxon>Streptophyta</taxon>
        <taxon>Embryophyta</taxon>
        <taxon>Tracheophyta</taxon>
        <taxon>Spermatophyta</taxon>
        <taxon>Magnoliopsida</taxon>
        <taxon>eudicotyledons</taxon>
        <taxon>Gunneridae</taxon>
        <taxon>Pentapetalae</taxon>
        <taxon>asterids</taxon>
        <taxon>lamiids</taxon>
        <taxon>Lamiales</taxon>
        <taxon>Oleaceae</taxon>
        <taxon>Forsythieae</taxon>
        <taxon>Forsythia</taxon>
    </lineage>
</organism>
<dbReference type="Proteomes" id="UP001604277">
    <property type="component" value="Unassembled WGS sequence"/>
</dbReference>
<dbReference type="Gene3D" id="1.25.10.10">
    <property type="entry name" value="Leucine-rich Repeat Variant"/>
    <property type="match status" value="1"/>
</dbReference>
<dbReference type="PANTHER" id="PTHR45670">
    <property type="entry name" value="E3 UBIQUITIN-PROTEIN LIGASE TRIP12"/>
    <property type="match status" value="1"/>
</dbReference>
<dbReference type="AlphaFoldDB" id="A0ABD1S174"/>
<dbReference type="PANTHER" id="PTHR45670:SF10">
    <property type="entry name" value="E3 UBIQUITIN-PROTEIN LIGASE UPL4"/>
    <property type="match status" value="1"/>
</dbReference>
<proteinExistence type="predicted"/>
<dbReference type="InterPro" id="IPR011989">
    <property type="entry name" value="ARM-like"/>
</dbReference>
<gene>
    <name evidence="3" type="ORF">Fot_38214</name>
</gene>
<dbReference type="InterPro" id="IPR045322">
    <property type="entry name" value="HECTD1/TRIP12-like"/>
</dbReference>
<dbReference type="Pfam" id="PF25579">
    <property type="entry name" value="TPR_TRIP12_N"/>
    <property type="match status" value="1"/>
</dbReference>
<protein>
    <submittedName>
        <fullName evidence="3">HECT domain-containing protein</fullName>
    </submittedName>
</protein>
<sequence>MVAFSYTCVKLTSFLVRHDVVPVLCQRLMAIEYLDVADQCLQELEKISCKQPLACLQSGAIMFVLRYVDFFSTSVQFCTRGLHFCPSCKVLGAIVDVRFDEGVSPILMGLEVLDNHIGRALG</sequence>
<feature type="domain" description="E3 ubiquitin-protein ligase TRIP12-like TPR repeats" evidence="2">
    <location>
        <begin position="4"/>
        <end position="57"/>
    </location>
</feature>
<dbReference type="InterPro" id="IPR057948">
    <property type="entry name" value="TPR_TRIP12_N"/>
</dbReference>
<dbReference type="EMBL" id="JBFOLJ010000011">
    <property type="protein sequence ID" value="KAL2494457.1"/>
    <property type="molecule type" value="Genomic_DNA"/>
</dbReference>
<evidence type="ECO:0000313" key="4">
    <source>
        <dbReference type="Proteomes" id="UP001604277"/>
    </source>
</evidence>
<accession>A0ABD1S174</accession>
<evidence type="ECO:0000313" key="3">
    <source>
        <dbReference type="EMBL" id="KAL2494457.1"/>
    </source>
</evidence>